<dbReference type="RefSeq" id="WP_111183961.1">
    <property type="nucleotide sequence ID" value="NZ_POUD01000264.1"/>
</dbReference>
<evidence type="ECO:0000259" key="3">
    <source>
        <dbReference type="PROSITE" id="PS50977"/>
    </source>
</evidence>
<dbReference type="SUPFAM" id="SSF46689">
    <property type="entry name" value="Homeodomain-like"/>
    <property type="match status" value="1"/>
</dbReference>
<keyword evidence="5" id="KW-1185">Reference proteome</keyword>
<dbReference type="InterPro" id="IPR009057">
    <property type="entry name" value="Homeodomain-like_sf"/>
</dbReference>
<dbReference type="OrthoDB" id="3404594at2"/>
<accession>A0A2W2EW68</accession>
<dbReference type="InterPro" id="IPR001647">
    <property type="entry name" value="HTH_TetR"/>
</dbReference>
<gene>
    <name evidence="4" type="ORF">C1J01_38825</name>
</gene>
<feature type="DNA-binding region" description="H-T-H motif" evidence="2">
    <location>
        <begin position="29"/>
        <end position="48"/>
    </location>
</feature>
<dbReference type="Proteomes" id="UP000249304">
    <property type="component" value="Unassembled WGS sequence"/>
</dbReference>
<dbReference type="GO" id="GO:0000976">
    <property type="term" value="F:transcription cis-regulatory region binding"/>
    <property type="evidence" value="ECO:0007669"/>
    <property type="project" value="TreeGrafter"/>
</dbReference>
<comment type="caution">
    <text evidence="4">The sequence shown here is derived from an EMBL/GenBank/DDBJ whole genome shotgun (WGS) entry which is preliminary data.</text>
</comment>
<proteinExistence type="predicted"/>
<protein>
    <submittedName>
        <fullName evidence="4">TetR/AcrR family transcriptional regulator</fullName>
    </submittedName>
</protein>
<dbReference type="InterPro" id="IPR050109">
    <property type="entry name" value="HTH-type_TetR-like_transc_reg"/>
</dbReference>
<feature type="domain" description="HTH tetR-type" evidence="3">
    <location>
        <begin position="6"/>
        <end position="66"/>
    </location>
</feature>
<name>A0A2W2EW68_9ACTN</name>
<dbReference type="GO" id="GO:0003700">
    <property type="term" value="F:DNA-binding transcription factor activity"/>
    <property type="evidence" value="ECO:0007669"/>
    <property type="project" value="TreeGrafter"/>
</dbReference>
<evidence type="ECO:0000313" key="5">
    <source>
        <dbReference type="Proteomes" id="UP000249304"/>
    </source>
</evidence>
<reference evidence="4 5" key="1">
    <citation type="submission" date="2018-01" db="EMBL/GenBank/DDBJ databases">
        <title>Draft genome sequence of Nonomuraea sp. KC333.</title>
        <authorList>
            <person name="Sahin N."/>
            <person name="Saygin H."/>
            <person name="Ay H."/>
        </authorList>
    </citation>
    <scope>NUCLEOTIDE SEQUENCE [LARGE SCALE GENOMIC DNA]</scope>
    <source>
        <strain evidence="4 5">KC333</strain>
    </source>
</reference>
<dbReference type="Pfam" id="PF00440">
    <property type="entry name" value="TetR_N"/>
    <property type="match status" value="1"/>
</dbReference>
<organism evidence="4 5">
    <name type="scientific">Nonomuraea aridisoli</name>
    <dbReference type="NCBI Taxonomy" id="2070368"/>
    <lineage>
        <taxon>Bacteria</taxon>
        <taxon>Bacillati</taxon>
        <taxon>Actinomycetota</taxon>
        <taxon>Actinomycetes</taxon>
        <taxon>Streptosporangiales</taxon>
        <taxon>Streptosporangiaceae</taxon>
        <taxon>Nonomuraea</taxon>
    </lineage>
</organism>
<dbReference type="PROSITE" id="PS50977">
    <property type="entry name" value="HTH_TETR_2"/>
    <property type="match status" value="1"/>
</dbReference>
<sequence length="170" mass="18890">MGSPEDAGRESILRAATRLFSALSYDGTSMAHIAEAAGLDPSQVSAHFPDKHGIYLEIMGHCHRLISETMRPLAAALRDAPPERRAEAVHRLLDAYVDVCVEHPEVPALWMHRWPADAGDIRDVESRHMQPLIEETAGVTDPEQLRRFRAHLHLLFDRALGLPGARPEAL</sequence>
<dbReference type="AlphaFoldDB" id="A0A2W2EW68"/>
<evidence type="ECO:0000256" key="1">
    <source>
        <dbReference type="ARBA" id="ARBA00023125"/>
    </source>
</evidence>
<dbReference type="EMBL" id="POUD01000264">
    <property type="protein sequence ID" value="PZG08574.1"/>
    <property type="molecule type" value="Genomic_DNA"/>
</dbReference>
<dbReference type="PANTHER" id="PTHR30055:SF219">
    <property type="entry name" value="TRANSCRIPTIONAL REGULATORY PROTEIN"/>
    <property type="match status" value="1"/>
</dbReference>
<evidence type="ECO:0000313" key="4">
    <source>
        <dbReference type="EMBL" id="PZG08574.1"/>
    </source>
</evidence>
<dbReference type="Gene3D" id="1.10.357.10">
    <property type="entry name" value="Tetracycline Repressor, domain 2"/>
    <property type="match status" value="1"/>
</dbReference>
<keyword evidence="1 2" id="KW-0238">DNA-binding</keyword>
<evidence type="ECO:0000256" key="2">
    <source>
        <dbReference type="PROSITE-ProRule" id="PRU00335"/>
    </source>
</evidence>
<dbReference type="PANTHER" id="PTHR30055">
    <property type="entry name" value="HTH-TYPE TRANSCRIPTIONAL REGULATOR RUTR"/>
    <property type="match status" value="1"/>
</dbReference>